<dbReference type="InterPro" id="IPR017867">
    <property type="entry name" value="Tyr_phospatase_low_mol_wt"/>
</dbReference>
<dbReference type="CDD" id="cd16343">
    <property type="entry name" value="LMWPTP"/>
    <property type="match status" value="1"/>
</dbReference>
<proteinExistence type="inferred from homology"/>
<dbReference type="PANTHER" id="PTHR11717:SF7">
    <property type="entry name" value="LOW MOLECULAR WEIGHT PHOSPHOTYROSINE PROTEIN PHOSPHATASE"/>
    <property type="match status" value="1"/>
</dbReference>
<keyword evidence="3" id="KW-0963">Cytoplasm</keyword>
<comment type="caution">
    <text evidence="8">The sequence shown here is derived from an EMBL/GenBank/DDBJ whole genome shotgun (WGS) entry which is preliminary data.</text>
</comment>
<accession>A0A5C6US58</accession>
<dbReference type="InterPro" id="IPR036196">
    <property type="entry name" value="Ptyr_pPase_sf"/>
</dbReference>
<dbReference type="InterPro" id="IPR023485">
    <property type="entry name" value="Ptyr_pPase"/>
</dbReference>
<dbReference type="SMART" id="SM00226">
    <property type="entry name" value="LMWPc"/>
    <property type="match status" value="1"/>
</dbReference>
<evidence type="ECO:0000256" key="2">
    <source>
        <dbReference type="ARBA" id="ARBA00011063"/>
    </source>
</evidence>
<evidence type="ECO:0000256" key="4">
    <source>
        <dbReference type="ARBA" id="ARBA00022801"/>
    </source>
</evidence>
<keyword evidence="5" id="KW-0904">Protein phosphatase</keyword>
<dbReference type="EMBL" id="VORB01000010">
    <property type="protein sequence ID" value="TXC76163.1"/>
    <property type="molecule type" value="Genomic_DNA"/>
</dbReference>
<keyword evidence="9" id="KW-1185">Reference proteome</keyword>
<name>A0A5C6US58_9FLAO</name>
<protein>
    <submittedName>
        <fullName evidence="8">Low molecular weight phosphotyrosine protein phosphatase</fullName>
    </submittedName>
</protein>
<dbReference type="AlphaFoldDB" id="A0A5C6US58"/>
<dbReference type="PRINTS" id="PR00719">
    <property type="entry name" value="LMWPTPASE"/>
</dbReference>
<dbReference type="FunFam" id="3.40.50.2300:FF:000105">
    <property type="entry name" value="Low molecular weight phosphotyrosine protein"/>
    <property type="match status" value="1"/>
</dbReference>
<dbReference type="InterPro" id="IPR050438">
    <property type="entry name" value="LMW_PTPase"/>
</dbReference>
<dbReference type="GO" id="GO:0005737">
    <property type="term" value="C:cytoplasm"/>
    <property type="evidence" value="ECO:0007669"/>
    <property type="project" value="UniProtKB-SubCell"/>
</dbReference>
<evidence type="ECO:0000259" key="7">
    <source>
        <dbReference type="SMART" id="SM00226"/>
    </source>
</evidence>
<organism evidence="8 9">
    <name type="scientific">Luteibaculum oceani</name>
    <dbReference type="NCBI Taxonomy" id="1294296"/>
    <lineage>
        <taxon>Bacteria</taxon>
        <taxon>Pseudomonadati</taxon>
        <taxon>Bacteroidota</taxon>
        <taxon>Flavobacteriia</taxon>
        <taxon>Flavobacteriales</taxon>
        <taxon>Luteibaculaceae</taxon>
        <taxon>Luteibaculum</taxon>
    </lineage>
</organism>
<evidence type="ECO:0000256" key="3">
    <source>
        <dbReference type="ARBA" id="ARBA00022490"/>
    </source>
</evidence>
<feature type="domain" description="Phosphotyrosine protein phosphatase I" evidence="7">
    <location>
        <begin position="2"/>
        <end position="150"/>
    </location>
</feature>
<evidence type="ECO:0000313" key="8">
    <source>
        <dbReference type="EMBL" id="TXC76163.1"/>
    </source>
</evidence>
<dbReference type="Proteomes" id="UP000321168">
    <property type="component" value="Unassembled WGS sequence"/>
</dbReference>
<reference evidence="8 9" key="1">
    <citation type="submission" date="2019-08" db="EMBL/GenBank/DDBJ databases">
        <title>Genome of Luteibaculum oceani JCM 18817.</title>
        <authorList>
            <person name="Bowman J.P."/>
        </authorList>
    </citation>
    <scope>NUCLEOTIDE SEQUENCE [LARGE SCALE GENOMIC DNA]</scope>
    <source>
        <strain evidence="8 9">JCM 18817</strain>
    </source>
</reference>
<dbReference type="SUPFAM" id="SSF52788">
    <property type="entry name" value="Phosphotyrosine protein phosphatases I"/>
    <property type="match status" value="1"/>
</dbReference>
<feature type="active site" description="Nucleophile" evidence="6">
    <location>
        <position position="8"/>
    </location>
</feature>
<evidence type="ECO:0000313" key="9">
    <source>
        <dbReference type="Proteomes" id="UP000321168"/>
    </source>
</evidence>
<dbReference type="OrthoDB" id="9784339at2"/>
<dbReference type="RefSeq" id="WP_147015165.1">
    <property type="nucleotide sequence ID" value="NZ_VORB01000010.1"/>
</dbReference>
<dbReference type="GO" id="GO:0004725">
    <property type="term" value="F:protein tyrosine phosphatase activity"/>
    <property type="evidence" value="ECO:0007669"/>
    <property type="project" value="InterPro"/>
</dbReference>
<evidence type="ECO:0000256" key="6">
    <source>
        <dbReference type="PIRSR" id="PIRSR617867-1"/>
    </source>
</evidence>
<dbReference type="Gene3D" id="3.40.50.2300">
    <property type="match status" value="1"/>
</dbReference>
<sequence>MTKVLFVCLGNICRSPLAEGILRSMAQQKGVDLEIDSCGTSNYHVGEQPDIRSIEVAKKHGIDISDLRGRQFTTSDFNKFDFIFVMDQSNYQNVVRLANSDEERNKVQLFLDYAPSYSNKEVPDPYYGGDEGFENVYRMLNEASENFLQSI</sequence>
<comment type="similarity">
    <text evidence="2">Belongs to the low molecular weight phosphotyrosine protein phosphatase family.</text>
</comment>
<evidence type="ECO:0000256" key="1">
    <source>
        <dbReference type="ARBA" id="ARBA00004496"/>
    </source>
</evidence>
<comment type="subcellular location">
    <subcellularLocation>
        <location evidence="1">Cytoplasm</location>
    </subcellularLocation>
</comment>
<evidence type="ECO:0000256" key="5">
    <source>
        <dbReference type="ARBA" id="ARBA00022912"/>
    </source>
</evidence>
<feature type="active site" evidence="6">
    <location>
        <position position="14"/>
    </location>
</feature>
<feature type="active site" description="Proton donor" evidence="6">
    <location>
        <position position="124"/>
    </location>
</feature>
<gene>
    <name evidence="8" type="ORF">FRX97_10450</name>
</gene>
<dbReference type="Pfam" id="PF01451">
    <property type="entry name" value="LMWPc"/>
    <property type="match status" value="1"/>
</dbReference>
<keyword evidence="4" id="KW-0378">Hydrolase</keyword>
<dbReference type="PANTHER" id="PTHR11717">
    <property type="entry name" value="LOW MOLECULAR WEIGHT PROTEIN TYROSINE PHOSPHATASE"/>
    <property type="match status" value="1"/>
</dbReference>